<feature type="region of interest" description="Disordered" evidence="1">
    <location>
        <begin position="1"/>
        <end position="66"/>
    </location>
</feature>
<reference evidence="2 3" key="1">
    <citation type="submission" date="2018-04" db="EMBL/GenBank/DDBJ databases">
        <title>The genome of golden apple snail Pomacea canaliculata provides insight into stress tolerance and invasive adaptation.</title>
        <authorList>
            <person name="Liu C."/>
            <person name="Liu B."/>
            <person name="Ren Y."/>
            <person name="Zhang Y."/>
            <person name="Wang H."/>
            <person name="Li S."/>
            <person name="Jiang F."/>
            <person name="Yin L."/>
            <person name="Zhang G."/>
            <person name="Qian W."/>
            <person name="Fan W."/>
        </authorList>
    </citation>
    <scope>NUCLEOTIDE SEQUENCE [LARGE SCALE GENOMIC DNA]</scope>
    <source>
        <strain evidence="2">SZHN2017</strain>
        <tissue evidence="2">Muscle</tissue>
    </source>
</reference>
<comment type="caution">
    <text evidence="2">The sequence shown here is derived from an EMBL/GenBank/DDBJ whole genome shotgun (WGS) entry which is preliminary data.</text>
</comment>
<evidence type="ECO:0000256" key="1">
    <source>
        <dbReference type="SAM" id="MobiDB-lite"/>
    </source>
</evidence>
<sequence>MEVEEEEEEEEEEYDFDSNTPVPEIKPATPRLQRQQTAATASSEGKKGLTVKCSSKSGSDHRDAVPTSCYLDTTERVHASLPASREYLQGLEPDLTNDQHPHHPSFDGEG</sequence>
<protein>
    <submittedName>
        <fullName evidence="2">Uncharacterized protein</fullName>
    </submittedName>
</protein>
<gene>
    <name evidence="2" type="ORF">C0Q70_12224</name>
</gene>
<feature type="compositionally biased region" description="Basic and acidic residues" evidence="1">
    <location>
        <begin position="97"/>
        <end position="110"/>
    </location>
</feature>
<evidence type="ECO:0000313" key="3">
    <source>
        <dbReference type="Proteomes" id="UP000245119"/>
    </source>
</evidence>
<feature type="compositionally biased region" description="Polar residues" evidence="1">
    <location>
        <begin position="32"/>
        <end position="43"/>
    </location>
</feature>
<name>A0A2T7P0Y6_POMCA</name>
<keyword evidence="3" id="KW-1185">Reference proteome</keyword>
<organism evidence="2 3">
    <name type="scientific">Pomacea canaliculata</name>
    <name type="common">Golden apple snail</name>
    <dbReference type="NCBI Taxonomy" id="400727"/>
    <lineage>
        <taxon>Eukaryota</taxon>
        <taxon>Metazoa</taxon>
        <taxon>Spiralia</taxon>
        <taxon>Lophotrochozoa</taxon>
        <taxon>Mollusca</taxon>
        <taxon>Gastropoda</taxon>
        <taxon>Caenogastropoda</taxon>
        <taxon>Architaenioglossa</taxon>
        <taxon>Ampullarioidea</taxon>
        <taxon>Ampullariidae</taxon>
        <taxon>Pomacea</taxon>
    </lineage>
</organism>
<dbReference type="AlphaFoldDB" id="A0A2T7P0Y6"/>
<dbReference type="Proteomes" id="UP000245119">
    <property type="component" value="Linkage Group LG7"/>
</dbReference>
<feature type="compositionally biased region" description="Acidic residues" evidence="1">
    <location>
        <begin position="1"/>
        <end position="16"/>
    </location>
</feature>
<proteinExistence type="predicted"/>
<accession>A0A2T7P0Y6</accession>
<dbReference type="EMBL" id="PZQS01000007">
    <property type="protein sequence ID" value="PVD27074.1"/>
    <property type="molecule type" value="Genomic_DNA"/>
</dbReference>
<evidence type="ECO:0000313" key="2">
    <source>
        <dbReference type="EMBL" id="PVD27074.1"/>
    </source>
</evidence>
<feature type="region of interest" description="Disordered" evidence="1">
    <location>
        <begin position="86"/>
        <end position="110"/>
    </location>
</feature>